<dbReference type="GO" id="GO:1902201">
    <property type="term" value="P:negative regulation of bacterial-type flagellum-dependent cell motility"/>
    <property type="evidence" value="ECO:0007669"/>
    <property type="project" value="TreeGrafter"/>
</dbReference>
<dbReference type="GO" id="GO:0052621">
    <property type="term" value="F:diguanylate cyclase activity"/>
    <property type="evidence" value="ECO:0007669"/>
    <property type="project" value="TreeGrafter"/>
</dbReference>
<reference evidence="4 5" key="1">
    <citation type="submission" date="2019-04" db="EMBL/GenBank/DDBJ databases">
        <title>Draft, Whole-Genome Sequence of the Anthracene-degrading Mycobacterium frederiksbergense LB501T, Isolated from a Polycyclic Aromatic Hydrocarbon (PAH)-Contaminated Soil.</title>
        <authorList>
            <person name="Augelletti F."/>
        </authorList>
    </citation>
    <scope>NUCLEOTIDE SEQUENCE [LARGE SCALE GENOMIC DNA]</scope>
    <source>
        <strain evidence="4 5">LB 501T</strain>
    </source>
</reference>
<dbReference type="Pfam" id="PF00990">
    <property type="entry name" value="GGDEF"/>
    <property type="match status" value="1"/>
</dbReference>
<gene>
    <name evidence="4" type="ORF">EXE63_14510</name>
</gene>
<dbReference type="Proteomes" id="UP000501849">
    <property type="component" value="Chromosome"/>
</dbReference>
<dbReference type="InterPro" id="IPR000160">
    <property type="entry name" value="GGDEF_dom"/>
</dbReference>
<feature type="compositionally biased region" description="Low complexity" evidence="1">
    <location>
        <begin position="308"/>
        <end position="319"/>
    </location>
</feature>
<evidence type="ECO:0000259" key="3">
    <source>
        <dbReference type="PROSITE" id="PS50887"/>
    </source>
</evidence>
<dbReference type="PANTHER" id="PTHR45138:SF9">
    <property type="entry name" value="DIGUANYLATE CYCLASE DGCM-RELATED"/>
    <property type="match status" value="1"/>
</dbReference>
<evidence type="ECO:0000256" key="1">
    <source>
        <dbReference type="SAM" id="MobiDB-lite"/>
    </source>
</evidence>
<feature type="transmembrane region" description="Helical" evidence="2">
    <location>
        <begin position="110"/>
        <end position="126"/>
    </location>
</feature>
<keyword evidence="5" id="KW-1185">Reference proteome</keyword>
<dbReference type="AlphaFoldDB" id="A0A6H0SH41"/>
<dbReference type="InterPro" id="IPR050469">
    <property type="entry name" value="Diguanylate_Cyclase"/>
</dbReference>
<name>A0A6H0SH41_9MYCO</name>
<feature type="transmembrane region" description="Helical" evidence="2">
    <location>
        <begin position="34"/>
        <end position="52"/>
    </location>
</feature>
<proteinExistence type="predicted"/>
<dbReference type="SMART" id="SM00267">
    <property type="entry name" value="GGDEF"/>
    <property type="match status" value="1"/>
</dbReference>
<dbReference type="SUPFAM" id="SSF55073">
    <property type="entry name" value="Nucleotide cyclase"/>
    <property type="match status" value="1"/>
</dbReference>
<dbReference type="GO" id="GO:0005886">
    <property type="term" value="C:plasma membrane"/>
    <property type="evidence" value="ECO:0007669"/>
    <property type="project" value="TreeGrafter"/>
</dbReference>
<dbReference type="EMBL" id="CP038799">
    <property type="protein sequence ID" value="QIV85327.1"/>
    <property type="molecule type" value="Genomic_DNA"/>
</dbReference>
<accession>A0A6H0SH41</accession>
<dbReference type="PROSITE" id="PS50887">
    <property type="entry name" value="GGDEF"/>
    <property type="match status" value="1"/>
</dbReference>
<evidence type="ECO:0000313" key="4">
    <source>
        <dbReference type="EMBL" id="QIV85327.1"/>
    </source>
</evidence>
<evidence type="ECO:0000313" key="5">
    <source>
        <dbReference type="Proteomes" id="UP000501849"/>
    </source>
</evidence>
<feature type="domain" description="GGDEF" evidence="3">
    <location>
        <begin position="190"/>
        <end position="311"/>
    </location>
</feature>
<keyword evidence="2" id="KW-0812">Transmembrane</keyword>
<sequence>MTTVLRRRMLLIYLTTGLVLYVLAIVSASDRPDVWGEWISAAVTAVGLVAAVPRPLCGWRYMVALVCACIAPLAAVLGHHEPAAQVWALIPLILIAVFIRSWHRPTTARLVGALLAAGVMVGMWIAPAPVPALWFLLFPVCIVGAAEVLGLLHGALIEAALRDPLTSVWNRAGLNRELDALLPRARRHAESLAVIVLDIDDFKSVNDRDGHAAGDTVLIGLARRWARQLPASALVGRLGGDEFVAVIAGYDESQARALADTLSGDGPVHVSTGIAVGPAYEPGSFARMLTEADRDLYRRKNARKSVTADEAPPSADSSS</sequence>
<dbReference type="InterPro" id="IPR029787">
    <property type="entry name" value="Nucleotide_cyclase"/>
</dbReference>
<feature type="transmembrane region" description="Helical" evidence="2">
    <location>
        <begin position="132"/>
        <end position="152"/>
    </location>
</feature>
<dbReference type="KEGG" id="mfre:EXE63_14510"/>
<organism evidence="4 5">
    <name type="scientific">Mycolicibacterium frederiksbergense</name>
    <dbReference type="NCBI Taxonomy" id="117567"/>
    <lineage>
        <taxon>Bacteria</taxon>
        <taxon>Bacillati</taxon>
        <taxon>Actinomycetota</taxon>
        <taxon>Actinomycetes</taxon>
        <taxon>Mycobacteriales</taxon>
        <taxon>Mycobacteriaceae</taxon>
        <taxon>Mycolicibacterium</taxon>
    </lineage>
</organism>
<dbReference type="PANTHER" id="PTHR45138">
    <property type="entry name" value="REGULATORY COMPONENTS OF SENSORY TRANSDUCTION SYSTEM"/>
    <property type="match status" value="1"/>
</dbReference>
<feature type="transmembrane region" description="Helical" evidence="2">
    <location>
        <begin position="84"/>
        <end position="103"/>
    </location>
</feature>
<evidence type="ECO:0000256" key="2">
    <source>
        <dbReference type="SAM" id="Phobius"/>
    </source>
</evidence>
<dbReference type="Gene3D" id="3.30.70.270">
    <property type="match status" value="1"/>
</dbReference>
<dbReference type="GO" id="GO:0043709">
    <property type="term" value="P:cell adhesion involved in single-species biofilm formation"/>
    <property type="evidence" value="ECO:0007669"/>
    <property type="project" value="TreeGrafter"/>
</dbReference>
<dbReference type="NCBIfam" id="TIGR00254">
    <property type="entry name" value="GGDEF"/>
    <property type="match status" value="1"/>
</dbReference>
<feature type="transmembrane region" description="Helical" evidence="2">
    <location>
        <begin position="59"/>
        <end position="78"/>
    </location>
</feature>
<keyword evidence="2" id="KW-0472">Membrane</keyword>
<keyword evidence="2" id="KW-1133">Transmembrane helix</keyword>
<dbReference type="CDD" id="cd01949">
    <property type="entry name" value="GGDEF"/>
    <property type="match status" value="1"/>
</dbReference>
<feature type="region of interest" description="Disordered" evidence="1">
    <location>
        <begin position="300"/>
        <end position="319"/>
    </location>
</feature>
<dbReference type="InterPro" id="IPR043128">
    <property type="entry name" value="Rev_trsase/Diguanyl_cyclase"/>
</dbReference>
<protein>
    <submittedName>
        <fullName evidence="4">GGDEF domain-containing protein</fullName>
    </submittedName>
</protein>